<dbReference type="EMBL" id="JATAAI010000030">
    <property type="protein sequence ID" value="KAK1736080.1"/>
    <property type="molecule type" value="Genomic_DNA"/>
</dbReference>
<dbReference type="Proteomes" id="UP001224775">
    <property type="component" value="Unassembled WGS sequence"/>
</dbReference>
<accession>A0AAD9D7T8</accession>
<proteinExistence type="predicted"/>
<reference evidence="1" key="1">
    <citation type="submission" date="2023-06" db="EMBL/GenBank/DDBJ databases">
        <title>Survivors Of The Sea: Transcriptome response of Skeletonema marinoi to long-term dormancy.</title>
        <authorList>
            <person name="Pinder M.I.M."/>
            <person name="Kourtchenko O."/>
            <person name="Robertson E.K."/>
            <person name="Larsson T."/>
            <person name="Maumus F."/>
            <person name="Osuna-Cruz C.M."/>
            <person name="Vancaester E."/>
            <person name="Stenow R."/>
            <person name="Vandepoele K."/>
            <person name="Ploug H."/>
            <person name="Bruchert V."/>
            <person name="Godhe A."/>
            <person name="Topel M."/>
        </authorList>
    </citation>
    <scope>NUCLEOTIDE SEQUENCE</scope>
    <source>
        <strain evidence="1">R05AC</strain>
    </source>
</reference>
<organism evidence="1 2">
    <name type="scientific">Skeletonema marinoi</name>
    <dbReference type="NCBI Taxonomy" id="267567"/>
    <lineage>
        <taxon>Eukaryota</taxon>
        <taxon>Sar</taxon>
        <taxon>Stramenopiles</taxon>
        <taxon>Ochrophyta</taxon>
        <taxon>Bacillariophyta</taxon>
        <taxon>Coscinodiscophyceae</taxon>
        <taxon>Thalassiosirophycidae</taxon>
        <taxon>Thalassiosirales</taxon>
        <taxon>Skeletonemataceae</taxon>
        <taxon>Skeletonema</taxon>
        <taxon>Skeletonema marinoi-dohrnii complex</taxon>
    </lineage>
</organism>
<evidence type="ECO:0000313" key="2">
    <source>
        <dbReference type="Proteomes" id="UP001224775"/>
    </source>
</evidence>
<gene>
    <name evidence="1" type="ORF">QTG54_013216</name>
</gene>
<comment type="caution">
    <text evidence="1">The sequence shown here is derived from an EMBL/GenBank/DDBJ whole genome shotgun (WGS) entry which is preliminary data.</text>
</comment>
<evidence type="ECO:0000313" key="1">
    <source>
        <dbReference type="EMBL" id="KAK1736080.1"/>
    </source>
</evidence>
<name>A0AAD9D7T8_9STRA</name>
<protein>
    <submittedName>
        <fullName evidence="1">Uncharacterized protein</fullName>
    </submittedName>
</protein>
<sequence length="151" mass="17122">MIDSISIGGSKGHVVETVTDSIFITLYNFFTWRMITNCTGRYTCKDHKQVSHLPPVEVLRNAGIDLAVIDRLKQYFVSFENERKDPIYVIPFADDGSTGLITYVKMNENDEGTARYVHTLNSKSGFRRKLDAINVVLSDDFLVDMSHTPII</sequence>
<dbReference type="AlphaFoldDB" id="A0AAD9D7T8"/>
<keyword evidence="2" id="KW-1185">Reference proteome</keyword>